<keyword evidence="7 8" id="KW-0472">Membrane</keyword>
<keyword evidence="5 9" id="KW-0378">Hydrolase</keyword>
<keyword evidence="10" id="KW-1185">Reference proteome</keyword>
<gene>
    <name evidence="9" type="primary">xrt</name>
    <name evidence="9" type="ORF">FOY91_15655</name>
</gene>
<feature type="transmembrane region" description="Helical" evidence="8">
    <location>
        <begin position="125"/>
        <end position="143"/>
    </location>
</feature>
<evidence type="ECO:0000256" key="8">
    <source>
        <dbReference type="SAM" id="Phobius"/>
    </source>
</evidence>
<evidence type="ECO:0000313" key="9">
    <source>
        <dbReference type="EMBL" id="TVV71967.1"/>
    </source>
</evidence>
<organism evidence="9 10">
    <name type="scientific">Alterirhizorhabdus solaris</name>
    <dbReference type="NCBI Taxonomy" id="2529389"/>
    <lineage>
        <taxon>Bacteria</taxon>
        <taxon>Pseudomonadati</taxon>
        <taxon>Pseudomonadota</taxon>
        <taxon>Alphaproteobacteria</taxon>
        <taxon>Sphingomonadales</taxon>
        <taxon>Rhizorhabdaceae</taxon>
        <taxon>Alterirhizorhabdus</taxon>
    </lineage>
</organism>
<feature type="transmembrane region" description="Helical" evidence="8">
    <location>
        <begin position="218"/>
        <end position="246"/>
    </location>
</feature>
<dbReference type="InterPro" id="IPR019127">
    <property type="entry name" value="Exosortase"/>
</dbReference>
<dbReference type="Proteomes" id="UP000318681">
    <property type="component" value="Unassembled WGS sequence"/>
</dbReference>
<dbReference type="Pfam" id="PF09721">
    <property type="entry name" value="Exosortase_EpsH"/>
    <property type="match status" value="1"/>
</dbReference>
<keyword evidence="6 8" id="KW-1133">Transmembrane helix</keyword>
<feature type="transmembrane region" description="Helical" evidence="8">
    <location>
        <begin position="258"/>
        <end position="281"/>
    </location>
</feature>
<proteinExistence type="predicted"/>
<dbReference type="InterPro" id="IPR026392">
    <property type="entry name" value="Exo/Archaeosortase_dom"/>
</dbReference>
<dbReference type="NCBIfam" id="TIGR04178">
    <property type="entry name" value="exo_archaeo"/>
    <property type="match status" value="1"/>
</dbReference>
<dbReference type="EMBL" id="VNIM01000075">
    <property type="protein sequence ID" value="TVV71967.1"/>
    <property type="molecule type" value="Genomic_DNA"/>
</dbReference>
<evidence type="ECO:0000256" key="3">
    <source>
        <dbReference type="ARBA" id="ARBA00022670"/>
    </source>
</evidence>
<evidence type="ECO:0000256" key="6">
    <source>
        <dbReference type="ARBA" id="ARBA00022989"/>
    </source>
</evidence>
<name>A0A558QY30_9SPHN</name>
<dbReference type="GO" id="GO:0008233">
    <property type="term" value="F:peptidase activity"/>
    <property type="evidence" value="ECO:0007669"/>
    <property type="project" value="UniProtKB-KW"/>
</dbReference>
<dbReference type="NCBIfam" id="TIGR02602">
    <property type="entry name" value="8TM_EpsH"/>
    <property type="match status" value="1"/>
</dbReference>
<evidence type="ECO:0000256" key="4">
    <source>
        <dbReference type="ARBA" id="ARBA00022692"/>
    </source>
</evidence>
<dbReference type="OrthoDB" id="9797363at2"/>
<keyword evidence="3" id="KW-0645">Protease</keyword>
<evidence type="ECO:0000313" key="10">
    <source>
        <dbReference type="Proteomes" id="UP000318681"/>
    </source>
</evidence>
<evidence type="ECO:0000256" key="1">
    <source>
        <dbReference type="ARBA" id="ARBA00004651"/>
    </source>
</evidence>
<accession>A0A558QY30</accession>
<feature type="transmembrane region" description="Helical" evidence="8">
    <location>
        <begin position="73"/>
        <end position="91"/>
    </location>
</feature>
<dbReference type="RefSeq" id="WP_145154049.1">
    <property type="nucleotide sequence ID" value="NZ_VNIM01000075.1"/>
</dbReference>
<feature type="transmembrane region" description="Helical" evidence="8">
    <location>
        <begin position="185"/>
        <end position="206"/>
    </location>
</feature>
<comment type="subcellular location">
    <subcellularLocation>
        <location evidence="1">Cell membrane</location>
        <topology evidence="1">Multi-pass membrane protein</topology>
    </subcellularLocation>
</comment>
<comment type="caution">
    <text evidence="9">The sequence shown here is derived from an EMBL/GenBank/DDBJ whole genome shotgun (WGS) entry which is preliminary data.</text>
</comment>
<dbReference type="GO" id="GO:0005886">
    <property type="term" value="C:plasma membrane"/>
    <property type="evidence" value="ECO:0007669"/>
    <property type="project" value="UniProtKB-SubCell"/>
</dbReference>
<dbReference type="InterPro" id="IPR013426">
    <property type="entry name" value="EpsH-like"/>
</dbReference>
<keyword evidence="4 8" id="KW-0812">Transmembrane</keyword>
<sequence>MSARTLIARQSLPPPSRLFAVAGLACVILPTLAAAGQQHWSSPEGSQGPIILATGAWLLWRARATFARDAAPLRGWASLPVLAGPALLYAFGRAYGILSIETAMAYLLFVGAALVHLGPRLFRRFWFPLFYLAFLVVPPPTLVAEITQPLRLWISATSVDMFHALGYPVALSGATIQIAQYELEVRTACAGLNSMLTLGAIGLFYIHLRADAGIRYAALLVVAIVPVAILANFVRVSVLVLLAWYVGADAAQGLSHELAGLLMFSVAMLGLFVVDTVLNALGAGLRPRRG</sequence>
<evidence type="ECO:0000256" key="5">
    <source>
        <dbReference type="ARBA" id="ARBA00022801"/>
    </source>
</evidence>
<feature type="transmembrane region" description="Helical" evidence="8">
    <location>
        <begin position="97"/>
        <end position="118"/>
    </location>
</feature>
<dbReference type="AlphaFoldDB" id="A0A558QY30"/>
<keyword evidence="2" id="KW-1003">Cell membrane</keyword>
<dbReference type="EC" id="3.4.22.-" evidence="9"/>
<evidence type="ECO:0000256" key="7">
    <source>
        <dbReference type="ARBA" id="ARBA00023136"/>
    </source>
</evidence>
<dbReference type="GO" id="GO:0006508">
    <property type="term" value="P:proteolysis"/>
    <property type="evidence" value="ECO:0007669"/>
    <property type="project" value="UniProtKB-KW"/>
</dbReference>
<evidence type="ECO:0000256" key="2">
    <source>
        <dbReference type="ARBA" id="ARBA00022475"/>
    </source>
</evidence>
<reference evidence="9 10" key="1">
    <citation type="submission" date="2019-07" db="EMBL/GenBank/DDBJ databases">
        <title>Sphingomonas solaris sp. nov., isolated from a solar panel from Boston, Massachusetts.</title>
        <authorList>
            <person name="Tanner K."/>
            <person name="Pascual J."/>
            <person name="Mancuso C."/>
            <person name="Pereto J."/>
            <person name="Khalil A."/>
            <person name="Vilanova C."/>
        </authorList>
    </citation>
    <scope>NUCLEOTIDE SEQUENCE [LARGE SCALE GENOMIC DNA]</scope>
    <source>
        <strain evidence="9 10">R4DWN</strain>
    </source>
</reference>
<protein>
    <submittedName>
        <fullName evidence="9">Exosortase</fullName>
        <ecNumber evidence="9">3.4.22.-</ecNumber>
    </submittedName>
</protein>